<dbReference type="Proteomes" id="UP001142055">
    <property type="component" value="Chromosome 1"/>
</dbReference>
<dbReference type="EMBL" id="JAPWDV010000001">
    <property type="protein sequence ID" value="KAJ6221972.1"/>
    <property type="molecule type" value="Genomic_DNA"/>
</dbReference>
<sequence length="151" mass="17009">MPNYHQKEKDKHIQLNLQNLALVSNYFSLETQQKSTNSTSANGVPTINLQLLENVNVIEESNTPIVANYSSQLSSPSSKNASVCSMEICEIEKLNSSYERPSRRSSFCLRFSRSIASSAESVCTERSDYYLELPIMNEQTRRQSTVSTFAP</sequence>
<name>A0A9Q0MCY2_BLOTA</name>
<organism evidence="1 2">
    <name type="scientific">Blomia tropicalis</name>
    <name type="common">Mite</name>
    <dbReference type="NCBI Taxonomy" id="40697"/>
    <lineage>
        <taxon>Eukaryota</taxon>
        <taxon>Metazoa</taxon>
        <taxon>Ecdysozoa</taxon>
        <taxon>Arthropoda</taxon>
        <taxon>Chelicerata</taxon>
        <taxon>Arachnida</taxon>
        <taxon>Acari</taxon>
        <taxon>Acariformes</taxon>
        <taxon>Sarcoptiformes</taxon>
        <taxon>Astigmata</taxon>
        <taxon>Glycyphagoidea</taxon>
        <taxon>Echimyopodidae</taxon>
        <taxon>Blomia</taxon>
    </lineage>
</organism>
<evidence type="ECO:0000313" key="2">
    <source>
        <dbReference type="Proteomes" id="UP001142055"/>
    </source>
</evidence>
<keyword evidence="2" id="KW-1185">Reference proteome</keyword>
<proteinExistence type="predicted"/>
<dbReference type="AlphaFoldDB" id="A0A9Q0MCY2"/>
<reference evidence="1" key="1">
    <citation type="submission" date="2022-12" db="EMBL/GenBank/DDBJ databases">
        <title>Genome assemblies of Blomia tropicalis.</title>
        <authorList>
            <person name="Cui Y."/>
        </authorList>
    </citation>
    <scope>NUCLEOTIDE SEQUENCE</scope>
    <source>
        <tissue evidence="1">Adult mites</tissue>
    </source>
</reference>
<protein>
    <submittedName>
        <fullName evidence="1">Uncharacterized protein</fullName>
    </submittedName>
</protein>
<evidence type="ECO:0000313" key="1">
    <source>
        <dbReference type="EMBL" id="KAJ6221972.1"/>
    </source>
</evidence>
<accession>A0A9Q0MCY2</accession>
<gene>
    <name evidence="1" type="ORF">RDWZM_000517</name>
</gene>
<comment type="caution">
    <text evidence="1">The sequence shown here is derived from an EMBL/GenBank/DDBJ whole genome shotgun (WGS) entry which is preliminary data.</text>
</comment>